<name>A0A426FZ54_STRSU</name>
<dbReference type="InterPro" id="IPR022263">
    <property type="entry name" value="KxYKxGKxW"/>
</dbReference>
<dbReference type="EMBL" id="RRZO01000189">
    <property type="protein sequence ID" value="RRN47974.1"/>
    <property type="molecule type" value="Genomic_DNA"/>
</dbReference>
<accession>A0A426FZ54</accession>
<feature type="region of interest" description="Disordered" evidence="2">
    <location>
        <begin position="138"/>
        <end position="220"/>
    </location>
</feature>
<protein>
    <submittedName>
        <fullName evidence="3">Accessory Sec-dependent LPXTG-anchored adhesin</fullName>
    </submittedName>
</protein>
<proteinExistence type="predicted"/>
<reference evidence="3 4" key="1">
    <citation type="submission" date="2018-11" db="EMBL/GenBank/DDBJ databases">
        <title>Changes in penicillin susceptibility of Streptococcus suis isolates by amino acid alterations in the penicillin-binding protein.</title>
        <authorList>
            <person name="Niemann L."/>
            <person name="Eichhorn I."/>
        </authorList>
    </citation>
    <scope>NUCLEOTIDE SEQUENCE [LARGE SCALE GENOMIC DNA]</scope>
    <source>
        <strain evidence="3 4">IMT40738</strain>
    </source>
</reference>
<feature type="non-terminal residue" evidence="3">
    <location>
        <position position="1"/>
    </location>
</feature>
<sequence length="220" mass="22464">VKMYKAGKNWVRKVISQISLLRVIRSRDDVTANISTVENRDCLDNRCHEYLKSILALGAAITGTSVSPTAFAEEYPLVVEQEVESSIDTLVDKDVVIVERVSSEIIVDSHLLISTDPSPSSNVNQSIDRMVSASGSESVSASSSASGSESVSASSSASGSESVSASSSVSGSESASVSSSVSSSESVSASSSVSSSESVSASSSVSGSESVSASELVSTS</sequence>
<evidence type="ECO:0000313" key="4">
    <source>
        <dbReference type="Proteomes" id="UP000278566"/>
    </source>
</evidence>
<comment type="caution">
    <text evidence="3">The sequence shown here is derived from an EMBL/GenBank/DDBJ whole genome shotgun (WGS) entry which is preliminary data.</text>
</comment>
<dbReference type="NCBIfam" id="TIGR03715">
    <property type="entry name" value="KxYKxGKxW"/>
    <property type="match status" value="1"/>
</dbReference>
<dbReference type="Proteomes" id="UP000278566">
    <property type="component" value="Unassembled WGS sequence"/>
</dbReference>
<feature type="non-terminal residue" evidence="3">
    <location>
        <position position="220"/>
    </location>
</feature>
<evidence type="ECO:0000313" key="3">
    <source>
        <dbReference type="EMBL" id="RRN47974.1"/>
    </source>
</evidence>
<evidence type="ECO:0000256" key="2">
    <source>
        <dbReference type="SAM" id="MobiDB-lite"/>
    </source>
</evidence>
<keyword evidence="1" id="KW-0732">Signal</keyword>
<dbReference type="Pfam" id="PF19258">
    <property type="entry name" value="KxYKxGKxW_sig"/>
    <property type="match status" value="1"/>
</dbReference>
<organism evidence="3 4">
    <name type="scientific">Streptococcus suis</name>
    <dbReference type="NCBI Taxonomy" id="1307"/>
    <lineage>
        <taxon>Bacteria</taxon>
        <taxon>Bacillati</taxon>
        <taxon>Bacillota</taxon>
        <taxon>Bacilli</taxon>
        <taxon>Lactobacillales</taxon>
        <taxon>Streptococcaceae</taxon>
        <taxon>Streptococcus</taxon>
    </lineage>
</organism>
<gene>
    <name evidence="3" type="ORF">EI220_12730</name>
</gene>
<dbReference type="AlphaFoldDB" id="A0A426FZ54"/>
<dbReference type="RefSeq" id="WP_185731173.1">
    <property type="nucleotide sequence ID" value="NZ_RRZO01000189.1"/>
</dbReference>
<evidence type="ECO:0000256" key="1">
    <source>
        <dbReference type="ARBA" id="ARBA00022729"/>
    </source>
</evidence>